<dbReference type="InterPro" id="IPR004326">
    <property type="entry name" value="Mlo"/>
</dbReference>
<keyword evidence="4 8" id="KW-0611">Plant defense</keyword>
<evidence type="ECO:0000256" key="3">
    <source>
        <dbReference type="ARBA" id="ARBA00022692"/>
    </source>
</evidence>
<keyword evidence="5 8" id="KW-1133">Transmembrane helix</keyword>
<comment type="subcellular location">
    <subcellularLocation>
        <location evidence="1 8">Membrane</location>
        <topology evidence="1 8">Multi-pass membrane protein</topology>
    </subcellularLocation>
</comment>
<evidence type="ECO:0000313" key="11">
    <source>
        <dbReference type="EMBL" id="PNT42919.2"/>
    </source>
</evidence>
<evidence type="ECO:0000313" key="12">
    <source>
        <dbReference type="Proteomes" id="UP000006729"/>
    </source>
</evidence>
<feature type="transmembrane region" description="Helical" evidence="10">
    <location>
        <begin position="23"/>
        <end position="46"/>
    </location>
</feature>
<sequence length="545" mass="61934">MAEGGAGSTGSTPYRSLQDTPTWALATVCFIFIFTGIFIEYLIHLLSHWLKKSRKTALYEALEKLKSVLMVLGFMSLILTVTQRSIIKICISDNVANRMLPCRQTITKTKTTEATQERILAAESGSDYCGSRGMTSLISQSGVNQLNIFIFVMAIMQIVYTVLTMALGRAKMRSWKSWERETQTVEYQAATDPNRFRYTRQTTFARRHMGSFAATSTQLWIKCFFRQFFSSVAKVDYLTLRHGFLAAHLPNNSSFNFQRYIQRSLDYDFKEIVGISPWMWFLVVIFMLVDVHGWHVYLWVSFIPLLIVLVLGTKLEVVVAEMALEIHDQSSVIKGAPLVRPNNSLFWFSHPKYVLPLIHYTLFMNAFELAFFVWVTLQFGIKSCYHERVEIIVVRVVLAVTVQIMCSYITLPLYALVTQMGSQFKGAILEEQTANAIKQWHGGVKKKMKKKGQDFSLSNNHSYSSPISTSNRTMDSPSDNNHHHSHNDSQDDIPSLLRNPTLSDITSFQGQIEIVEGGAREISQHVVPSTVIEIAGVPDRIKNQT</sequence>
<dbReference type="PANTHER" id="PTHR31942:SF89">
    <property type="entry name" value="MLO-LIKE PROTEIN 3"/>
    <property type="match status" value="1"/>
</dbReference>
<gene>
    <name evidence="8" type="primary">MLO</name>
    <name evidence="11" type="ORF">POPTR_003G001800</name>
</gene>
<evidence type="ECO:0000256" key="8">
    <source>
        <dbReference type="RuleBase" id="RU280816"/>
    </source>
</evidence>
<keyword evidence="7 8" id="KW-0568">Pathogenesis-related protein</keyword>
<evidence type="ECO:0000256" key="2">
    <source>
        <dbReference type="ARBA" id="ARBA00006574"/>
    </source>
</evidence>
<dbReference type="GO" id="GO:0006952">
    <property type="term" value="P:defense response"/>
    <property type="evidence" value="ECO:0007669"/>
    <property type="project" value="UniProtKB-KW"/>
</dbReference>
<comment type="function">
    <text evidence="8">May be involved in modulation of pathogen defense and leaf cell death.</text>
</comment>
<evidence type="ECO:0000256" key="5">
    <source>
        <dbReference type="ARBA" id="ARBA00022989"/>
    </source>
</evidence>
<keyword evidence="12" id="KW-1185">Reference proteome</keyword>
<feature type="transmembrane region" description="Helical" evidence="10">
    <location>
        <begin position="392"/>
        <end position="417"/>
    </location>
</feature>
<protein>
    <recommendedName>
        <fullName evidence="8">MLO-like protein</fullName>
    </recommendedName>
</protein>
<comment type="similarity">
    <text evidence="2 8">Belongs to the MLO family.</text>
</comment>
<dbReference type="AlphaFoldDB" id="A0A2K2AZG1"/>
<feature type="region of interest" description="Disordered" evidence="9">
    <location>
        <begin position="451"/>
        <end position="500"/>
    </location>
</feature>
<organism evidence="11 12">
    <name type="scientific">Populus trichocarpa</name>
    <name type="common">Western balsam poplar</name>
    <name type="synonym">Populus balsamifera subsp. trichocarpa</name>
    <dbReference type="NCBI Taxonomy" id="3694"/>
    <lineage>
        <taxon>Eukaryota</taxon>
        <taxon>Viridiplantae</taxon>
        <taxon>Streptophyta</taxon>
        <taxon>Embryophyta</taxon>
        <taxon>Tracheophyta</taxon>
        <taxon>Spermatophyta</taxon>
        <taxon>Magnoliopsida</taxon>
        <taxon>eudicotyledons</taxon>
        <taxon>Gunneridae</taxon>
        <taxon>Pentapetalae</taxon>
        <taxon>rosids</taxon>
        <taxon>fabids</taxon>
        <taxon>Malpighiales</taxon>
        <taxon>Salicaceae</taxon>
        <taxon>Saliceae</taxon>
        <taxon>Populus</taxon>
    </lineage>
</organism>
<dbReference type="Pfam" id="PF03094">
    <property type="entry name" value="Mlo"/>
    <property type="match status" value="1"/>
</dbReference>
<evidence type="ECO:0000256" key="9">
    <source>
        <dbReference type="SAM" id="MobiDB-lite"/>
    </source>
</evidence>
<keyword evidence="3 8" id="KW-0812">Transmembrane</keyword>
<evidence type="ECO:0000256" key="6">
    <source>
        <dbReference type="ARBA" id="ARBA00023136"/>
    </source>
</evidence>
<dbReference type="Proteomes" id="UP000006729">
    <property type="component" value="Chromosome 3"/>
</dbReference>
<feature type="compositionally biased region" description="Basic and acidic residues" evidence="9">
    <location>
        <begin position="480"/>
        <end position="489"/>
    </location>
</feature>
<dbReference type="GO" id="GO:0005516">
    <property type="term" value="F:calmodulin binding"/>
    <property type="evidence" value="ECO:0007669"/>
    <property type="project" value="UniProtKB-KW"/>
</dbReference>
<keyword evidence="6 8" id="KW-0472">Membrane</keyword>
<evidence type="ECO:0000256" key="1">
    <source>
        <dbReference type="ARBA" id="ARBA00004141"/>
    </source>
</evidence>
<feature type="transmembrane region" description="Helical" evidence="10">
    <location>
        <begin position="357"/>
        <end position="380"/>
    </location>
</feature>
<name>A0A2K2AZG1_POPTR</name>
<accession>A0A2K2AZG1</accession>
<feature type="transmembrane region" description="Helical" evidence="10">
    <location>
        <begin position="146"/>
        <end position="167"/>
    </location>
</feature>
<dbReference type="FunCoup" id="A0A2K2AZG1">
    <property type="interactions" value="3"/>
</dbReference>
<evidence type="ECO:0000256" key="10">
    <source>
        <dbReference type="SAM" id="Phobius"/>
    </source>
</evidence>
<dbReference type="PANTHER" id="PTHR31942">
    <property type="entry name" value="MLO-LIKE PROTEIN 1"/>
    <property type="match status" value="1"/>
</dbReference>
<feature type="compositionally biased region" description="Polar residues" evidence="9">
    <location>
        <begin position="455"/>
        <end position="474"/>
    </location>
</feature>
<dbReference type="InParanoid" id="A0A2K2AZG1"/>
<comment type="domain">
    <text evidence="8">The C-terminus contains a calmodulin-binding domain, which binds calmodulin in a calcium-dependent fashion.</text>
</comment>
<evidence type="ECO:0000256" key="4">
    <source>
        <dbReference type="ARBA" id="ARBA00022821"/>
    </source>
</evidence>
<reference evidence="11 12" key="1">
    <citation type="journal article" date="2006" name="Science">
        <title>The genome of black cottonwood, Populus trichocarpa (Torr. &amp; Gray).</title>
        <authorList>
            <person name="Tuskan G.A."/>
            <person name="Difazio S."/>
            <person name="Jansson S."/>
            <person name="Bohlmann J."/>
            <person name="Grigoriev I."/>
            <person name="Hellsten U."/>
            <person name="Putnam N."/>
            <person name="Ralph S."/>
            <person name="Rombauts S."/>
            <person name="Salamov A."/>
            <person name="Schein J."/>
            <person name="Sterck L."/>
            <person name="Aerts A."/>
            <person name="Bhalerao R.R."/>
            <person name="Bhalerao R.P."/>
            <person name="Blaudez D."/>
            <person name="Boerjan W."/>
            <person name="Brun A."/>
            <person name="Brunner A."/>
            <person name="Busov V."/>
            <person name="Campbell M."/>
            <person name="Carlson J."/>
            <person name="Chalot M."/>
            <person name="Chapman J."/>
            <person name="Chen G.L."/>
            <person name="Cooper D."/>
            <person name="Coutinho P.M."/>
            <person name="Couturier J."/>
            <person name="Covert S."/>
            <person name="Cronk Q."/>
            <person name="Cunningham R."/>
            <person name="Davis J."/>
            <person name="Degroeve S."/>
            <person name="Dejardin A."/>
            <person name="Depamphilis C."/>
            <person name="Detter J."/>
            <person name="Dirks B."/>
            <person name="Dubchak I."/>
            <person name="Duplessis S."/>
            <person name="Ehlting J."/>
            <person name="Ellis B."/>
            <person name="Gendler K."/>
            <person name="Goodstein D."/>
            <person name="Gribskov M."/>
            <person name="Grimwood J."/>
            <person name="Groover A."/>
            <person name="Gunter L."/>
            <person name="Hamberger B."/>
            <person name="Heinze B."/>
            <person name="Helariutta Y."/>
            <person name="Henrissat B."/>
            <person name="Holligan D."/>
            <person name="Holt R."/>
            <person name="Huang W."/>
            <person name="Islam-Faridi N."/>
            <person name="Jones S."/>
            <person name="Jones-Rhoades M."/>
            <person name="Jorgensen R."/>
            <person name="Joshi C."/>
            <person name="Kangasjarvi J."/>
            <person name="Karlsson J."/>
            <person name="Kelleher C."/>
            <person name="Kirkpatrick R."/>
            <person name="Kirst M."/>
            <person name="Kohler A."/>
            <person name="Kalluri U."/>
            <person name="Larimer F."/>
            <person name="Leebens-Mack J."/>
            <person name="Leple J.C."/>
            <person name="Locascio P."/>
            <person name="Lou Y."/>
            <person name="Lucas S."/>
            <person name="Martin F."/>
            <person name="Montanini B."/>
            <person name="Napoli C."/>
            <person name="Nelson D.R."/>
            <person name="Nelson C."/>
            <person name="Nieminen K."/>
            <person name="Nilsson O."/>
            <person name="Pereda V."/>
            <person name="Peter G."/>
            <person name="Philippe R."/>
            <person name="Pilate G."/>
            <person name="Poliakov A."/>
            <person name="Razumovskaya J."/>
            <person name="Richardson P."/>
            <person name="Rinaldi C."/>
            <person name="Ritland K."/>
            <person name="Rouze P."/>
            <person name="Ryaboy D."/>
            <person name="Schmutz J."/>
            <person name="Schrader J."/>
            <person name="Segerman B."/>
            <person name="Shin H."/>
            <person name="Siddiqui A."/>
            <person name="Sterky F."/>
            <person name="Terry A."/>
            <person name="Tsai C.J."/>
            <person name="Uberbacher E."/>
            <person name="Unneberg P."/>
            <person name="Vahala J."/>
            <person name="Wall K."/>
            <person name="Wessler S."/>
            <person name="Yang G."/>
            <person name="Yin T."/>
            <person name="Douglas C."/>
            <person name="Marra M."/>
            <person name="Sandberg G."/>
            <person name="Van de Peer Y."/>
            <person name="Rokhsar D."/>
        </authorList>
    </citation>
    <scope>NUCLEOTIDE SEQUENCE [LARGE SCALE GENOMIC DNA]</scope>
    <source>
        <strain evidence="12">cv. Nisqually</strain>
    </source>
</reference>
<feature type="transmembrane region" description="Helical" evidence="10">
    <location>
        <begin position="67"/>
        <end position="87"/>
    </location>
</feature>
<feature type="transmembrane region" description="Helical" evidence="10">
    <location>
        <begin position="269"/>
        <end position="288"/>
    </location>
</feature>
<dbReference type="GO" id="GO:0016020">
    <property type="term" value="C:membrane"/>
    <property type="evidence" value="ECO:0007669"/>
    <property type="project" value="UniProtKB-SubCell"/>
</dbReference>
<keyword evidence="8" id="KW-0112">Calmodulin-binding</keyword>
<proteinExistence type="inferred from homology"/>
<evidence type="ECO:0000256" key="7">
    <source>
        <dbReference type="ARBA" id="ARBA00023265"/>
    </source>
</evidence>
<dbReference type="EMBL" id="CM009292">
    <property type="protein sequence ID" value="PNT42919.2"/>
    <property type="molecule type" value="Genomic_DNA"/>
</dbReference>